<dbReference type="EMBL" id="CAJZBQ010000051">
    <property type="protein sequence ID" value="CAG9330618.1"/>
    <property type="molecule type" value="Genomic_DNA"/>
</dbReference>
<keyword evidence="1" id="KW-0812">Transmembrane</keyword>
<proteinExistence type="predicted"/>
<keyword evidence="3" id="KW-1185">Reference proteome</keyword>
<gene>
    <name evidence="2" type="ORF">BSTOLATCC_MIC51199</name>
</gene>
<evidence type="ECO:0000313" key="3">
    <source>
        <dbReference type="Proteomes" id="UP001162131"/>
    </source>
</evidence>
<evidence type="ECO:0000256" key="1">
    <source>
        <dbReference type="SAM" id="Phobius"/>
    </source>
</evidence>
<dbReference type="AlphaFoldDB" id="A0AAU9JTN7"/>
<name>A0AAU9JTN7_9CILI</name>
<feature type="transmembrane region" description="Helical" evidence="1">
    <location>
        <begin position="31"/>
        <end position="60"/>
    </location>
</feature>
<keyword evidence="1" id="KW-0472">Membrane</keyword>
<comment type="caution">
    <text evidence="2">The sequence shown here is derived from an EMBL/GenBank/DDBJ whole genome shotgun (WGS) entry which is preliminary data.</text>
</comment>
<evidence type="ECO:0008006" key="4">
    <source>
        <dbReference type="Google" id="ProtNLM"/>
    </source>
</evidence>
<evidence type="ECO:0000313" key="2">
    <source>
        <dbReference type="EMBL" id="CAG9330618.1"/>
    </source>
</evidence>
<keyword evidence="1" id="KW-1133">Transmembrane helix</keyword>
<organism evidence="2 3">
    <name type="scientific">Blepharisma stoltei</name>
    <dbReference type="NCBI Taxonomy" id="1481888"/>
    <lineage>
        <taxon>Eukaryota</taxon>
        <taxon>Sar</taxon>
        <taxon>Alveolata</taxon>
        <taxon>Ciliophora</taxon>
        <taxon>Postciliodesmatophora</taxon>
        <taxon>Heterotrichea</taxon>
        <taxon>Heterotrichida</taxon>
        <taxon>Blepharismidae</taxon>
        <taxon>Blepharisma</taxon>
    </lineage>
</organism>
<accession>A0AAU9JTN7</accession>
<dbReference type="Proteomes" id="UP001162131">
    <property type="component" value="Unassembled WGS sequence"/>
</dbReference>
<sequence>MFSGVWAELVVIASCCHAAFAAWAIVGMVTAWGTLAIVSIIITIWYSACILASSIIYILIKTPTVAISTKIVII</sequence>
<protein>
    <recommendedName>
        <fullName evidence="4">NADH dehydrogenase subunit 6</fullName>
    </recommendedName>
</protein>
<reference evidence="2" key="1">
    <citation type="submission" date="2021-09" db="EMBL/GenBank/DDBJ databases">
        <authorList>
            <consortium name="AG Swart"/>
            <person name="Singh M."/>
            <person name="Singh A."/>
            <person name="Seah K."/>
            <person name="Emmerich C."/>
        </authorList>
    </citation>
    <scope>NUCLEOTIDE SEQUENCE</scope>
    <source>
        <strain evidence="2">ATCC30299</strain>
    </source>
</reference>